<feature type="region of interest" description="Disordered" evidence="1">
    <location>
        <begin position="1"/>
        <end position="24"/>
    </location>
</feature>
<sequence>MGNEIREKKPGISTSDREQTGGGCSGGVLHMIKYHHWRHFMKRVTHHKTRHLLGNRTKKPRDHDKTQEEGDAQMNRSNGLLIFKFYQVEEKTMEPLPRKSSSVKARIKSLLSEEKYKRKGRHHRSSSCPVQPHLTRSDGFHSSEPADLYPLVETLELDYQSPKIIHENNVLLLSGNQQDSLPKCGNGNCAECSKIVVGGRLVHDHVDEYQNVLERHDVDSFRSGPKEYLDALDIISSNKELLVHLFQDPGSPLAHHFQNQQALSAKREFFAKSETFPSPGSSGRRVFGATRFKQMHEAEPGVEEMAGISDSTSLVSTEQQENQGETRVGSKSFEDFKRKIKDIIKESRKEMHRVAMDAILHKIPHGKKMEEIESKYRSSVTYGDDETEYCSVPSRKKNKLRLQQMRRASSLNDSLDRYCQLLEMSLHREAKHQTSEGLKMRAKDASLFPKYLERIRSLPDLKSLLNQNDESSDAHSSGIPIKAAVDSDVGTESCCFDGQKSIDFSEGSEDHDSKIDASMERTVQENSVDLGETSDVTADDVTLTSTEDIEKLSSQMDDYGGSTIEESETKPIPLAELANDSTKEMEEPNMETPEVSDIENVDLLNQHLISDISNLEVAAKDKAEFSYVKDVLELSGFSEISFLKTWHSDEQPVDPSVYEEVEGCLVLGPECCGNELEGKCDHILLFDLINEVLMEIYARSYSYCPFALSSLSRIRLMPSGPNVLREVWSLISWYLSLRPEVDQSLDHVVGNDMAKSDGWMNLQFDAECVGIELEDWIFDDLLEELIWD</sequence>
<feature type="region of interest" description="Disordered" evidence="1">
    <location>
        <begin position="114"/>
        <end position="142"/>
    </location>
</feature>
<feature type="region of interest" description="Disordered" evidence="1">
    <location>
        <begin position="48"/>
        <end position="74"/>
    </location>
</feature>
<evidence type="ECO:0000256" key="1">
    <source>
        <dbReference type="SAM" id="MobiDB-lite"/>
    </source>
</evidence>
<dbReference type="InterPro" id="IPR025486">
    <property type="entry name" value="DUF4378"/>
</dbReference>
<dbReference type="InterPro" id="IPR044257">
    <property type="entry name" value="TRM32-like"/>
</dbReference>
<dbReference type="Pfam" id="PF14309">
    <property type="entry name" value="DUF4378"/>
    <property type="match status" value="1"/>
</dbReference>
<dbReference type="AlphaFoldDB" id="A0AA88DNP8"/>
<protein>
    <recommendedName>
        <fullName evidence="6">DUF4378 domain-containing protein</fullName>
    </recommendedName>
</protein>
<feature type="domain" description="DUF4378" evidence="3">
    <location>
        <begin position="624"/>
        <end position="784"/>
    </location>
</feature>
<feature type="compositionally biased region" description="Basic residues" evidence="1">
    <location>
        <begin position="48"/>
        <end position="60"/>
    </location>
</feature>
<evidence type="ECO:0000259" key="2">
    <source>
        <dbReference type="Pfam" id="PF12552"/>
    </source>
</evidence>
<evidence type="ECO:0000259" key="3">
    <source>
        <dbReference type="Pfam" id="PF14309"/>
    </source>
</evidence>
<dbReference type="Proteomes" id="UP001187192">
    <property type="component" value="Unassembled WGS sequence"/>
</dbReference>
<dbReference type="EMBL" id="BTGU01000080">
    <property type="protein sequence ID" value="GMN58742.1"/>
    <property type="molecule type" value="Genomic_DNA"/>
</dbReference>
<dbReference type="InterPro" id="IPR022212">
    <property type="entry name" value="DUF3741"/>
</dbReference>
<dbReference type="Pfam" id="PF12552">
    <property type="entry name" value="DUF3741"/>
    <property type="match status" value="1"/>
</dbReference>
<comment type="caution">
    <text evidence="4">The sequence shown here is derived from an EMBL/GenBank/DDBJ whole genome shotgun (WGS) entry which is preliminary data.</text>
</comment>
<gene>
    <name evidence="4" type="ORF">TIFTF001_027828</name>
</gene>
<name>A0AA88DNP8_FICCA</name>
<proteinExistence type="predicted"/>
<keyword evidence="5" id="KW-1185">Reference proteome</keyword>
<reference evidence="4" key="1">
    <citation type="submission" date="2023-07" db="EMBL/GenBank/DDBJ databases">
        <title>draft genome sequence of fig (Ficus carica).</title>
        <authorList>
            <person name="Takahashi T."/>
            <person name="Nishimura K."/>
        </authorList>
    </citation>
    <scope>NUCLEOTIDE SEQUENCE</scope>
</reference>
<dbReference type="PANTHER" id="PTHR47071">
    <property type="entry name" value="PROTEIN TRM32"/>
    <property type="match status" value="1"/>
</dbReference>
<evidence type="ECO:0008006" key="6">
    <source>
        <dbReference type="Google" id="ProtNLM"/>
    </source>
</evidence>
<dbReference type="PANTHER" id="PTHR47071:SF9">
    <property type="entry name" value="TRM32-LIKE PROTEIN (DUF3741)"/>
    <property type="match status" value="1"/>
</dbReference>
<evidence type="ECO:0000313" key="4">
    <source>
        <dbReference type="EMBL" id="GMN58742.1"/>
    </source>
</evidence>
<evidence type="ECO:0000313" key="5">
    <source>
        <dbReference type="Proteomes" id="UP001187192"/>
    </source>
</evidence>
<accession>A0AA88DNP8</accession>
<feature type="domain" description="DUF3741" evidence="2">
    <location>
        <begin position="225"/>
        <end position="251"/>
    </location>
</feature>
<feature type="compositionally biased region" description="Basic and acidic residues" evidence="1">
    <location>
        <begin position="1"/>
        <end position="19"/>
    </location>
</feature>
<organism evidence="4 5">
    <name type="scientific">Ficus carica</name>
    <name type="common">Common fig</name>
    <dbReference type="NCBI Taxonomy" id="3494"/>
    <lineage>
        <taxon>Eukaryota</taxon>
        <taxon>Viridiplantae</taxon>
        <taxon>Streptophyta</taxon>
        <taxon>Embryophyta</taxon>
        <taxon>Tracheophyta</taxon>
        <taxon>Spermatophyta</taxon>
        <taxon>Magnoliopsida</taxon>
        <taxon>eudicotyledons</taxon>
        <taxon>Gunneridae</taxon>
        <taxon>Pentapetalae</taxon>
        <taxon>rosids</taxon>
        <taxon>fabids</taxon>
        <taxon>Rosales</taxon>
        <taxon>Moraceae</taxon>
        <taxon>Ficeae</taxon>
        <taxon>Ficus</taxon>
    </lineage>
</organism>